<dbReference type="Proteomes" id="UP000001554">
    <property type="component" value="Chromosome 5"/>
</dbReference>
<evidence type="ECO:0000256" key="10">
    <source>
        <dbReference type="ARBA" id="ARBA00023157"/>
    </source>
</evidence>
<keyword evidence="3" id="KW-0328">Glycosyltransferase</keyword>
<dbReference type="PANTHER" id="PTHR11987">
    <property type="entry name" value="ALPHA-2,8-SIALYLTRANSFERASE"/>
    <property type="match status" value="1"/>
</dbReference>
<dbReference type="OMA" id="MRFYMAG"/>
<dbReference type="GeneID" id="118416212"/>
<dbReference type="InterPro" id="IPR050943">
    <property type="entry name" value="Glycosyltr_29_Sialyltrsf"/>
</dbReference>
<evidence type="ECO:0000256" key="9">
    <source>
        <dbReference type="ARBA" id="ARBA00023136"/>
    </source>
</evidence>
<dbReference type="InterPro" id="IPR038578">
    <property type="entry name" value="GT29-like_sf"/>
</dbReference>
<dbReference type="PIRSF" id="PIRSF005557">
    <property type="entry name" value="Sialyl_trans"/>
    <property type="match status" value="1"/>
</dbReference>
<dbReference type="InterPro" id="IPR012163">
    <property type="entry name" value="Sialyl_trans"/>
</dbReference>
<organism evidence="13 14">
    <name type="scientific">Branchiostoma floridae</name>
    <name type="common">Florida lancelet</name>
    <name type="synonym">Amphioxus</name>
    <dbReference type="NCBI Taxonomy" id="7739"/>
    <lineage>
        <taxon>Eukaryota</taxon>
        <taxon>Metazoa</taxon>
        <taxon>Chordata</taxon>
        <taxon>Cephalochordata</taxon>
        <taxon>Leptocardii</taxon>
        <taxon>Amphioxiformes</taxon>
        <taxon>Branchiostomatidae</taxon>
        <taxon>Branchiostoma</taxon>
    </lineage>
</organism>
<dbReference type="InterPro" id="IPR001675">
    <property type="entry name" value="Glyco_trans_29"/>
</dbReference>
<dbReference type="KEGG" id="bfo:118416212"/>
<gene>
    <name evidence="14" type="primary">LOC118416212</name>
</gene>
<accession>A0A9J7L6S5</accession>
<evidence type="ECO:0000256" key="7">
    <source>
        <dbReference type="ARBA" id="ARBA00022989"/>
    </source>
</evidence>
<dbReference type="GO" id="GO:0006491">
    <property type="term" value="P:N-glycan processing"/>
    <property type="evidence" value="ECO:0000318"/>
    <property type="project" value="GO_Central"/>
</dbReference>
<evidence type="ECO:0000256" key="8">
    <source>
        <dbReference type="ARBA" id="ARBA00023034"/>
    </source>
</evidence>
<keyword evidence="8" id="KW-0333">Golgi apparatus</keyword>
<reference evidence="14" key="2">
    <citation type="submission" date="2025-08" db="UniProtKB">
        <authorList>
            <consortium name="RefSeq"/>
        </authorList>
    </citation>
    <scope>IDENTIFICATION</scope>
    <source>
        <strain evidence="14">S238N-H82</strain>
        <tissue evidence="14">Testes</tissue>
    </source>
</reference>
<feature type="disulfide bond" evidence="12">
    <location>
        <begin position="149"/>
        <end position="301"/>
    </location>
</feature>
<dbReference type="GO" id="GO:0009311">
    <property type="term" value="P:oligosaccharide metabolic process"/>
    <property type="evidence" value="ECO:0000318"/>
    <property type="project" value="GO_Central"/>
</dbReference>
<evidence type="ECO:0000256" key="11">
    <source>
        <dbReference type="ARBA" id="ARBA00023180"/>
    </source>
</evidence>
<evidence type="ECO:0000256" key="12">
    <source>
        <dbReference type="PIRSR" id="PIRSR005557-2"/>
    </source>
</evidence>
<keyword evidence="11" id="KW-0325">Glycoprotein</keyword>
<evidence type="ECO:0000256" key="4">
    <source>
        <dbReference type="ARBA" id="ARBA00022679"/>
    </source>
</evidence>
<comment type="subcellular location">
    <subcellularLocation>
        <location evidence="1">Golgi apparatus membrane</location>
        <topology evidence="1">Single-pass type II membrane protein</topology>
    </subcellularLocation>
</comment>
<keyword evidence="4" id="KW-0808">Transferase</keyword>
<evidence type="ECO:0000256" key="5">
    <source>
        <dbReference type="ARBA" id="ARBA00022692"/>
    </source>
</evidence>
<dbReference type="GO" id="GO:0003828">
    <property type="term" value="F:alpha-N-acetylneuraminate alpha-2,8-sialyltransferase activity"/>
    <property type="evidence" value="ECO:0000318"/>
    <property type="project" value="GO_Central"/>
</dbReference>
<evidence type="ECO:0000256" key="2">
    <source>
        <dbReference type="ARBA" id="ARBA00006003"/>
    </source>
</evidence>
<evidence type="ECO:0000256" key="1">
    <source>
        <dbReference type="ARBA" id="ARBA00004323"/>
    </source>
</evidence>
<dbReference type="RefSeq" id="XP_035677188.1">
    <property type="nucleotide sequence ID" value="XM_035821295.1"/>
</dbReference>
<keyword evidence="10" id="KW-1015">Disulfide bond</keyword>
<keyword evidence="7" id="KW-1133">Transmembrane helix</keyword>
<sequence length="367" mass="42462">MTPGGITRKRYLTVEGVSHYRGASANLETNQTAPCSKYAKEVSDYSLKVLSQYHSFFASFTHLNRIKSPGTTEASEATFNRTEVERIRKWVLTYFNPNKDLTVNKSQVYPGKRIRYELERRGKKPKITQEFYRLVPESSPLLDKHFRSCAVVGNSGILLGSRCGPQIDSADFVFRSNLPVIEGYEKDVGTKSNFTTMNPSVLSHNYEGDLENESVLREKFVKRLRLLEDQILHIPAFVSPIGYTNVEITNRVILQYQLPVKLSYAPWNTNEKIMAMWNNSEFRVNRPSTGNVLFTVAACLCDQIHLYGFYPFLTDRDGQRIKYHYYGHMKKRYFDPTHEMTEEYRALQALHQRKALVLHTEPCYDVH</sequence>
<dbReference type="OrthoDB" id="10264956at2759"/>
<protein>
    <submittedName>
        <fullName evidence="14">CMP-N-acetylneuraminate-poly-alpha-2, 8-sialyltransferase-like</fullName>
    </submittedName>
</protein>
<proteinExistence type="inferred from homology"/>
<evidence type="ECO:0000313" key="14">
    <source>
        <dbReference type="RefSeq" id="XP_035677188.1"/>
    </source>
</evidence>
<keyword evidence="9" id="KW-0472">Membrane</keyword>
<keyword evidence="5" id="KW-0812">Transmembrane</keyword>
<name>A0A9J7L6S5_BRAFL</name>
<keyword evidence="13" id="KW-1185">Reference proteome</keyword>
<keyword evidence="6" id="KW-0735">Signal-anchor</keyword>
<dbReference type="Pfam" id="PF00777">
    <property type="entry name" value="Glyco_transf_29"/>
    <property type="match status" value="1"/>
</dbReference>
<dbReference type="GO" id="GO:0000139">
    <property type="term" value="C:Golgi membrane"/>
    <property type="evidence" value="ECO:0007669"/>
    <property type="project" value="UniProtKB-SubCell"/>
</dbReference>
<evidence type="ECO:0000256" key="3">
    <source>
        <dbReference type="ARBA" id="ARBA00022676"/>
    </source>
</evidence>
<dbReference type="Gene3D" id="3.90.1480.20">
    <property type="entry name" value="Glycosyl transferase family 29"/>
    <property type="match status" value="1"/>
</dbReference>
<dbReference type="PANTHER" id="PTHR11987:SF52">
    <property type="entry name" value="CMP-N-ACETYLNEURAMINATE-POLY-ALPHA-2, 8-SIALYLTRANSFERASE-LIKE ISOFORM X1"/>
    <property type="match status" value="1"/>
</dbReference>
<reference evidence="13" key="1">
    <citation type="journal article" date="2020" name="Nat. Ecol. Evol.">
        <title>Deeply conserved synteny resolves early events in vertebrate evolution.</title>
        <authorList>
            <person name="Simakov O."/>
            <person name="Marletaz F."/>
            <person name="Yue J.X."/>
            <person name="O'Connell B."/>
            <person name="Jenkins J."/>
            <person name="Brandt A."/>
            <person name="Calef R."/>
            <person name="Tung C.H."/>
            <person name="Huang T.K."/>
            <person name="Schmutz J."/>
            <person name="Satoh N."/>
            <person name="Yu J.K."/>
            <person name="Putnam N.H."/>
            <person name="Green R.E."/>
            <person name="Rokhsar D.S."/>
        </authorList>
    </citation>
    <scope>NUCLEOTIDE SEQUENCE [LARGE SCALE GENOMIC DNA]</scope>
    <source>
        <strain evidence="13">S238N-H82</strain>
    </source>
</reference>
<comment type="similarity">
    <text evidence="2">Belongs to the glycosyltransferase 29 family.</text>
</comment>
<evidence type="ECO:0000256" key="6">
    <source>
        <dbReference type="ARBA" id="ARBA00022968"/>
    </source>
</evidence>
<dbReference type="AlphaFoldDB" id="A0A9J7L6S5"/>
<evidence type="ECO:0000313" key="13">
    <source>
        <dbReference type="Proteomes" id="UP000001554"/>
    </source>
</evidence>